<proteinExistence type="inferred from homology"/>
<gene>
    <name evidence="3" type="primary">rpiA</name>
    <name evidence="4" type="ORF">ET33_11385</name>
</gene>
<comment type="pathway">
    <text evidence="3">Carbohydrate degradation; pentose phosphate pathway; D-ribose 5-phosphate from D-ribulose 5-phosphate (non-oxidative stage): step 1/1.</text>
</comment>
<dbReference type="NCBIfam" id="TIGR00021">
    <property type="entry name" value="rpiA"/>
    <property type="match status" value="1"/>
</dbReference>
<dbReference type="NCBIfam" id="NF001924">
    <property type="entry name" value="PRK00702.1"/>
    <property type="match status" value="1"/>
</dbReference>
<keyword evidence="2 3" id="KW-0413">Isomerase</keyword>
<dbReference type="Proteomes" id="UP000028123">
    <property type="component" value="Unassembled WGS sequence"/>
</dbReference>
<dbReference type="InterPro" id="IPR037171">
    <property type="entry name" value="NagB/RpiA_transferase-like"/>
</dbReference>
<comment type="similarity">
    <text evidence="3">Belongs to the ribose 5-phosphate isomerase family.</text>
</comment>
<comment type="catalytic activity">
    <reaction evidence="1 3">
        <text>aldehydo-D-ribose 5-phosphate = D-ribulose 5-phosphate</text>
        <dbReference type="Rhea" id="RHEA:14657"/>
        <dbReference type="ChEBI" id="CHEBI:58121"/>
        <dbReference type="ChEBI" id="CHEBI:58273"/>
        <dbReference type="EC" id="5.3.1.6"/>
    </reaction>
</comment>
<dbReference type="InterPro" id="IPR020672">
    <property type="entry name" value="Ribose5P_isomerase_typA_subgr"/>
</dbReference>
<dbReference type="UniPathway" id="UPA00115">
    <property type="reaction ID" value="UER00412"/>
</dbReference>
<accession>A0A081P0Q5</accession>
<dbReference type="GO" id="GO:0009052">
    <property type="term" value="P:pentose-phosphate shunt, non-oxidative branch"/>
    <property type="evidence" value="ECO:0007669"/>
    <property type="project" value="UniProtKB-UniRule"/>
</dbReference>
<evidence type="ECO:0000256" key="2">
    <source>
        <dbReference type="ARBA" id="ARBA00023235"/>
    </source>
</evidence>
<dbReference type="RefSeq" id="WP_036686642.1">
    <property type="nucleotide sequence ID" value="NZ_JNVM01000017.1"/>
</dbReference>
<dbReference type="Gene3D" id="3.30.70.260">
    <property type="match status" value="1"/>
</dbReference>
<comment type="caution">
    <text evidence="4">The sequence shown here is derived from an EMBL/GenBank/DDBJ whole genome shotgun (WGS) entry which is preliminary data.</text>
</comment>
<dbReference type="GO" id="GO:0004751">
    <property type="term" value="F:ribose-5-phosphate isomerase activity"/>
    <property type="evidence" value="ECO:0007669"/>
    <property type="project" value="UniProtKB-UniRule"/>
</dbReference>
<dbReference type="Gene3D" id="3.40.50.1360">
    <property type="match status" value="1"/>
</dbReference>
<evidence type="ECO:0000313" key="4">
    <source>
        <dbReference type="EMBL" id="KEQ24278.1"/>
    </source>
</evidence>
<feature type="binding site" evidence="3">
    <location>
        <position position="121"/>
    </location>
    <ligand>
        <name>substrate</name>
    </ligand>
</feature>
<dbReference type="FunFam" id="3.40.50.1360:FF:000001">
    <property type="entry name" value="Ribose-5-phosphate isomerase A"/>
    <property type="match status" value="1"/>
</dbReference>
<organism evidence="4 5">
    <name type="scientific">Paenibacillus tyrfis</name>
    <dbReference type="NCBI Taxonomy" id="1501230"/>
    <lineage>
        <taxon>Bacteria</taxon>
        <taxon>Bacillati</taxon>
        <taxon>Bacillota</taxon>
        <taxon>Bacilli</taxon>
        <taxon>Bacillales</taxon>
        <taxon>Paenibacillaceae</taxon>
        <taxon>Paenibacillus</taxon>
    </lineage>
</organism>
<comment type="function">
    <text evidence="3">Catalyzes the reversible conversion of ribose-5-phosphate to ribulose 5-phosphate.</text>
</comment>
<keyword evidence="5" id="KW-1185">Reference proteome</keyword>
<sequence>MDAKKAAGEKAAEYISDGMRIGLGTGSTVYWTILRIGELVKEGLRIEAVPTSVQTEKLAREAGIPLLPFARLQAPLDLTVDGADEVSPKDELIKGGGGALLREKMIASFSDRFIVVVDHSKCVPELGRFPLPVEVVPFGWEMTSKQLGQMGCEPVLRMKEGAPFVTDNGNYVIDCRFGSIPNAGELTVELNKLPGVVENGLFVNMADLIVVGHSDGTVRTKSGS</sequence>
<evidence type="ECO:0000256" key="3">
    <source>
        <dbReference type="HAMAP-Rule" id="MF_00170"/>
    </source>
</evidence>
<dbReference type="OrthoDB" id="5870696at2"/>
<dbReference type="PANTHER" id="PTHR11934:SF0">
    <property type="entry name" value="RIBOSE-5-PHOSPHATE ISOMERASE"/>
    <property type="match status" value="1"/>
</dbReference>
<dbReference type="GO" id="GO:0005829">
    <property type="term" value="C:cytosol"/>
    <property type="evidence" value="ECO:0007669"/>
    <property type="project" value="TreeGrafter"/>
</dbReference>
<protein>
    <recommendedName>
        <fullName evidence="3">Ribose-5-phosphate isomerase A</fullName>
        <ecNumber evidence="3">5.3.1.6</ecNumber>
    </recommendedName>
    <alternativeName>
        <fullName evidence="3">Phosphoriboisomerase A</fullName>
        <shortName evidence="3">PRI</shortName>
    </alternativeName>
</protein>
<dbReference type="HAMAP" id="MF_00170">
    <property type="entry name" value="Rib_5P_isom_A"/>
    <property type="match status" value="1"/>
</dbReference>
<dbReference type="PANTHER" id="PTHR11934">
    <property type="entry name" value="RIBOSE-5-PHOSPHATE ISOMERASE"/>
    <property type="match status" value="1"/>
</dbReference>
<dbReference type="CDD" id="cd01398">
    <property type="entry name" value="RPI_A"/>
    <property type="match status" value="1"/>
</dbReference>
<dbReference type="SUPFAM" id="SSF100950">
    <property type="entry name" value="NagB/RpiA/CoA transferase-like"/>
    <property type="match status" value="1"/>
</dbReference>
<feature type="binding site" evidence="3">
    <location>
        <begin position="25"/>
        <end position="28"/>
    </location>
    <ligand>
        <name>substrate</name>
    </ligand>
</feature>
<dbReference type="SUPFAM" id="SSF75445">
    <property type="entry name" value="D-ribose-5-phosphate isomerase (RpiA), lid domain"/>
    <property type="match status" value="1"/>
</dbReference>
<feature type="binding site" evidence="3">
    <location>
        <begin position="81"/>
        <end position="84"/>
    </location>
    <ligand>
        <name>substrate</name>
    </ligand>
</feature>
<evidence type="ECO:0000313" key="5">
    <source>
        <dbReference type="Proteomes" id="UP000028123"/>
    </source>
</evidence>
<reference evidence="4 5" key="1">
    <citation type="submission" date="2014-06" db="EMBL/GenBank/DDBJ databases">
        <title>Draft genome sequence of Paenibacillus sp. MSt1.</title>
        <authorList>
            <person name="Aw Y.K."/>
            <person name="Ong K.S."/>
            <person name="Gan H.M."/>
            <person name="Lee S.M."/>
        </authorList>
    </citation>
    <scope>NUCLEOTIDE SEQUENCE [LARGE SCALE GENOMIC DNA]</scope>
    <source>
        <strain evidence="4 5">MSt1</strain>
    </source>
</reference>
<dbReference type="EC" id="5.3.1.6" evidence="3"/>
<dbReference type="AlphaFoldDB" id="A0A081P0Q5"/>
<feature type="active site" description="Proton acceptor" evidence="3">
    <location>
        <position position="103"/>
    </location>
</feature>
<dbReference type="EMBL" id="JNVM01000017">
    <property type="protein sequence ID" value="KEQ24278.1"/>
    <property type="molecule type" value="Genomic_DNA"/>
</dbReference>
<dbReference type="InterPro" id="IPR004788">
    <property type="entry name" value="Ribose5P_isomerase_type_A"/>
</dbReference>
<dbReference type="GO" id="GO:0006014">
    <property type="term" value="P:D-ribose metabolic process"/>
    <property type="evidence" value="ECO:0007669"/>
    <property type="project" value="TreeGrafter"/>
</dbReference>
<evidence type="ECO:0000256" key="1">
    <source>
        <dbReference type="ARBA" id="ARBA00001713"/>
    </source>
</evidence>
<feature type="binding site" evidence="3">
    <location>
        <begin position="94"/>
        <end position="97"/>
    </location>
    <ligand>
        <name>substrate</name>
    </ligand>
</feature>
<dbReference type="Pfam" id="PF06026">
    <property type="entry name" value="Rib_5-P_isom_A"/>
    <property type="match status" value="1"/>
</dbReference>
<comment type="subunit">
    <text evidence="3">Homodimer.</text>
</comment>
<name>A0A081P0Q5_9BACL</name>
<dbReference type="eggNOG" id="COG0120">
    <property type="taxonomic scope" value="Bacteria"/>
</dbReference>